<evidence type="ECO:0000256" key="1">
    <source>
        <dbReference type="ARBA" id="ARBA00023015"/>
    </source>
</evidence>
<evidence type="ECO:0000313" key="5">
    <source>
        <dbReference type="EMBL" id="MDT0556207.1"/>
    </source>
</evidence>
<keyword evidence="2" id="KW-0238">DNA-binding</keyword>
<keyword evidence="6" id="KW-1185">Reference proteome</keyword>
<evidence type="ECO:0000256" key="2">
    <source>
        <dbReference type="ARBA" id="ARBA00023125"/>
    </source>
</evidence>
<dbReference type="Gene3D" id="1.10.10.10">
    <property type="entry name" value="Winged helix-like DNA-binding domain superfamily/Winged helix DNA-binding domain"/>
    <property type="match status" value="1"/>
</dbReference>
<sequence>METKFRCNCPFTSALDIIGDKWMLVIVKQMLIENKQTFKDFTESDEGIATNILTAKLKQLEEFGIIIKTRLPNNKKSNIYLLTEKGLAMIPIIIELGIWSDNHLRDLNPTIVNGKGMELLRTNKAEFGRVIEQQYREKLATTTYITHS</sequence>
<dbReference type="SUPFAM" id="SSF46785">
    <property type="entry name" value="Winged helix' DNA-binding domain"/>
    <property type="match status" value="1"/>
</dbReference>
<keyword evidence="1" id="KW-0805">Transcription regulation</keyword>
<dbReference type="RefSeq" id="WP_311333162.1">
    <property type="nucleotide sequence ID" value="NZ_JAVRHZ010000005.1"/>
</dbReference>
<protein>
    <submittedName>
        <fullName evidence="5">Helix-turn-helix domain-containing protein</fullName>
    </submittedName>
</protein>
<dbReference type="InterPro" id="IPR002577">
    <property type="entry name" value="HTH_HxlR"/>
</dbReference>
<reference evidence="5 6" key="1">
    <citation type="submission" date="2023-09" db="EMBL/GenBank/DDBJ databases">
        <authorList>
            <person name="Rey-Velasco X."/>
        </authorList>
    </citation>
    <scope>NUCLEOTIDE SEQUENCE [LARGE SCALE GENOMIC DNA]</scope>
    <source>
        <strain evidence="5 6">W242</strain>
    </source>
</reference>
<evidence type="ECO:0000259" key="4">
    <source>
        <dbReference type="PROSITE" id="PS51118"/>
    </source>
</evidence>
<dbReference type="Proteomes" id="UP001254488">
    <property type="component" value="Unassembled WGS sequence"/>
</dbReference>
<evidence type="ECO:0000256" key="3">
    <source>
        <dbReference type="ARBA" id="ARBA00023163"/>
    </source>
</evidence>
<dbReference type="PANTHER" id="PTHR33204">
    <property type="entry name" value="TRANSCRIPTIONAL REGULATOR, MARR FAMILY"/>
    <property type="match status" value="1"/>
</dbReference>
<dbReference type="EMBL" id="JAVRHZ010000005">
    <property type="protein sequence ID" value="MDT0556207.1"/>
    <property type="molecule type" value="Genomic_DNA"/>
</dbReference>
<dbReference type="InterPro" id="IPR036390">
    <property type="entry name" value="WH_DNA-bd_sf"/>
</dbReference>
<dbReference type="InterPro" id="IPR036388">
    <property type="entry name" value="WH-like_DNA-bd_sf"/>
</dbReference>
<proteinExistence type="predicted"/>
<organism evidence="5 6">
    <name type="scientific">Patiriisocius hiemis</name>
    <dbReference type="NCBI Taxonomy" id="3075604"/>
    <lineage>
        <taxon>Bacteria</taxon>
        <taxon>Pseudomonadati</taxon>
        <taxon>Bacteroidota</taxon>
        <taxon>Flavobacteriia</taxon>
        <taxon>Flavobacteriales</taxon>
        <taxon>Flavobacteriaceae</taxon>
        <taxon>Patiriisocius</taxon>
    </lineage>
</organism>
<gene>
    <name evidence="5" type="ORF">RM538_09335</name>
</gene>
<dbReference type="PANTHER" id="PTHR33204:SF18">
    <property type="entry name" value="TRANSCRIPTIONAL REGULATORY PROTEIN"/>
    <property type="match status" value="1"/>
</dbReference>
<dbReference type="PROSITE" id="PS51118">
    <property type="entry name" value="HTH_HXLR"/>
    <property type="match status" value="1"/>
</dbReference>
<accession>A0ABU2YDE5</accession>
<comment type="caution">
    <text evidence="5">The sequence shown here is derived from an EMBL/GenBank/DDBJ whole genome shotgun (WGS) entry which is preliminary data.</text>
</comment>
<name>A0ABU2YDE5_9FLAO</name>
<keyword evidence="3" id="KW-0804">Transcription</keyword>
<dbReference type="Pfam" id="PF01638">
    <property type="entry name" value="HxlR"/>
    <property type="match status" value="1"/>
</dbReference>
<evidence type="ECO:0000313" key="6">
    <source>
        <dbReference type="Proteomes" id="UP001254488"/>
    </source>
</evidence>
<feature type="domain" description="HTH hxlR-type" evidence="4">
    <location>
        <begin position="9"/>
        <end position="108"/>
    </location>
</feature>